<feature type="transmembrane region" description="Helical" evidence="1">
    <location>
        <begin position="21"/>
        <end position="39"/>
    </location>
</feature>
<sequence length="141" mass="14734">MFPDDVKRIALSPQRGFGLPMALFVITVLAVIVTVMGSMQTTSGQSSVLHIQGKRAFYAAESGTEAALNVLLPPDGSPGRACATSPFFTATFTAPGLRGCSVSVSCVQMTVDGEDLYTLISQGSCGTGLDQASRTLEVRAR</sequence>
<proteinExistence type="predicted"/>
<name>A0A1N7NTB5_9GAMM</name>
<keyword evidence="3" id="KW-1185">Reference proteome</keyword>
<keyword evidence="1" id="KW-0472">Membrane</keyword>
<dbReference type="AlphaFoldDB" id="A0A1N7NTB5"/>
<accession>A0A1N7NTB5</accession>
<reference evidence="3" key="1">
    <citation type="submission" date="2017-01" db="EMBL/GenBank/DDBJ databases">
        <authorList>
            <person name="Varghese N."/>
            <person name="Submissions S."/>
        </authorList>
    </citation>
    <scope>NUCLEOTIDE SEQUENCE [LARGE SCALE GENOMIC DNA]</scope>
    <source>
        <strain evidence="3">DSM 24913</strain>
    </source>
</reference>
<dbReference type="STRING" id="484498.SAMN05421686_107246"/>
<evidence type="ECO:0000313" key="2">
    <source>
        <dbReference type="EMBL" id="SIT01541.1"/>
    </source>
</evidence>
<keyword evidence="1" id="KW-0812">Transmembrane</keyword>
<organism evidence="2 3">
    <name type="scientific">Thalassolituus maritimus</name>
    <dbReference type="NCBI Taxonomy" id="484498"/>
    <lineage>
        <taxon>Bacteria</taxon>
        <taxon>Pseudomonadati</taxon>
        <taxon>Pseudomonadota</taxon>
        <taxon>Gammaproteobacteria</taxon>
        <taxon>Oceanospirillales</taxon>
        <taxon>Oceanospirillaceae</taxon>
        <taxon>Thalassolituus</taxon>
    </lineage>
</organism>
<dbReference type="RefSeq" id="WP_076516652.1">
    <property type="nucleotide sequence ID" value="NZ_FTOH01000007.1"/>
</dbReference>
<keyword evidence="1" id="KW-1133">Transmembrane helix</keyword>
<dbReference type="OrthoDB" id="6118616at2"/>
<dbReference type="EMBL" id="FTOH01000007">
    <property type="protein sequence ID" value="SIT01541.1"/>
    <property type="molecule type" value="Genomic_DNA"/>
</dbReference>
<protein>
    <submittedName>
        <fullName evidence="2">MSHA biogenesis protein MshP</fullName>
    </submittedName>
</protein>
<gene>
    <name evidence="2" type="ORF">SAMN05421686_107246</name>
</gene>
<evidence type="ECO:0000313" key="3">
    <source>
        <dbReference type="Proteomes" id="UP000185639"/>
    </source>
</evidence>
<evidence type="ECO:0000256" key="1">
    <source>
        <dbReference type="SAM" id="Phobius"/>
    </source>
</evidence>
<dbReference type="Proteomes" id="UP000185639">
    <property type="component" value="Unassembled WGS sequence"/>
</dbReference>